<name>A0ACC0WHR7_9STRA</name>
<comment type="caution">
    <text evidence="1">The sequence shown here is derived from an EMBL/GenBank/DDBJ whole genome shotgun (WGS) entry which is preliminary data.</text>
</comment>
<gene>
    <name evidence="1" type="ORF">PsorP6_013236</name>
</gene>
<accession>A0ACC0WHR7</accession>
<protein>
    <submittedName>
        <fullName evidence="1">Uncharacterized protein</fullName>
    </submittedName>
</protein>
<evidence type="ECO:0000313" key="1">
    <source>
        <dbReference type="EMBL" id="KAI9917937.1"/>
    </source>
</evidence>
<reference evidence="1 2" key="1">
    <citation type="journal article" date="2022" name="bioRxiv">
        <title>The genome of the oomycete Peronosclerospora sorghi, a cosmopolitan pathogen of maize and sorghum, is inflated with dispersed pseudogenes.</title>
        <authorList>
            <person name="Fletcher K."/>
            <person name="Martin F."/>
            <person name="Isakeit T."/>
            <person name="Cavanaugh K."/>
            <person name="Magill C."/>
            <person name="Michelmore R."/>
        </authorList>
    </citation>
    <scope>NUCLEOTIDE SEQUENCE [LARGE SCALE GENOMIC DNA]</scope>
    <source>
        <strain evidence="1">P6</strain>
    </source>
</reference>
<proteinExistence type="predicted"/>
<organism evidence="1 2">
    <name type="scientific">Peronosclerospora sorghi</name>
    <dbReference type="NCBI Taxonomy" id="230839"/>
    <lineage>
        <taxon>Eukaryota</taxon>
        <taxon>Sar</taxon>
        <taxon>Stramenopiles</taxon>
        <taxon>Oomycota</taxon>
        <taxon>Peronosporomycetes</taxon>
        <taxon>Peronosporales</taxon>
        <taxon>Peronosporaceae</taxon>
        <taxon>Peronosclerospora</taxon>
    </lineage>
</organism>
<sequence>MFFCLFCGDLGNEVSSELIAHSFSLYASFERAQGVRDKLKNKSRGYGLGSFADPFDCTKALRE</sequence>
<keyword evidence="2" id="KW-1185">Reference proteome</keyword>
<dbReference type="EMBL" id="CM047592">
    <property type="protein sequence ID" value="KAI9917937.1"/>
    <property type="molecule type" value="Genomic_DNA"/>
</dbReference>
<dbReference type="Proteomes" id="UP001163321">
    <property type="component" value="Chromosome 13"/>
</dbReference>
<evidence type="ECO:0000313" key="2">
    <source>
        <dbReference type="Proteomes" id="UP001163321"/>
    </source>
</evidence>